<accession>A0A9J7BJ56</accession>
<reference evidence="1" key="1">
    <citation type="submission" date="2021-04" db="EMBL/GenBank/DDBJ databases">
        <title>Phylogenetic analysis of Acidobacteriaceae.</title>
        <authorList>
            <person name="Qiu L."/>
            <person name="Zhang Q."/>
        </authorList>
    </citation>
    <scope>NUCLEOTIDE SEQUENCE</scope>
    <source>
        <strain evidence="1">DSM 25168</strain>
    </source>
</reference>
<dbReference type="EMBL" id="CP093313">
    <property type="protein sequence ID" value="UWZ82856.1"/>
    <property type="molecule type" value="Genomic_DNA"/>
</dbReference>
<dbReference type="AlphaFoldDB" id="A0A9J7BJ56"/>
<evidence type="ECO:0000313" key="1">
    <source>
        <dbReference type="EMBL" id="UWZ82856.1"/>
    </source>
</evidence>
<gene>
    <name evidence="1" type="ORF">MOP44_20085</name>
</gene>
<dbReference type="Proteomes" id="UP001059380">
    <property type="component" value="Chromosome"/>
</dbReference>
<organism evidence="1 2">
    <name type="scientific">Occallatibacter riparius</name>
    <dbReference type="NCBI Taxonomy" id="1002689"/>
    <lineage>
        <taxon>Bacteria</taxon>
        <taxon>Pseudomonadati</taxon>
        <taxon>Acidobacteriota</taxon>
        <taxon>Terriglobia</taxon>
        <taxon>Terriglobales</taxon>
        <taxon>Acidobacteriaceae</taxon>
        <taxon>Occallatibacter</taxon>
    </lineage>
</organism>
<evidence type="ECO:0000313" key="2">
    <source>
        <dbReference type="Proteomes" id="UP001059380"/>
    </source>
</evidence>
<name>A0A9J7BJ56_9BACT</name>
<dbReference type="KEGG" id="orp:MOP44_20085"/>
<dbReference type="RefSeq" id="WP_260792139.1">
    <property type="nucleotide sequence ID" value="NZ_CP093313.1"/>
</dbReference>
<protein>
    <submittedName>
        <fullName evidence="1">Uncharacterized protein</fullName>
    </submittedName>
</protein>
<proteinExistence type="predicted"/>
<keyword evidence="2" id="KW-1185">Reference proteome</keyword>
<sequence length="100" mass="11565">MTATTTRFRFAVSEVEVATDLPRRRRRITPELGRALEKLNHAIEYLTDEYIHQGSSITELNDHACTVDLLKTLRKQIYLDAPEVLPFAQRCKTFLTQLFA</sequence>